<feature type="transmembrane region" description="Helical" evidence="1">
    <location>
        <begin position="75"/>
        <end position="94"/>
    </location>
</feature>
<evidence type="ECO:0000256" key="1">
    <source>
        <dbReference type="SAM" id="Phobius"/>
    </source>
</evidence>
<dbReference type="Gene3D" id="1.10.1760.20">
    <property type="match status" value="1"/>
</dbReference>
<keyword evidence="1" id="KW-0812">Transmembrane</keyword>
<dbReference type="AlphaFoldDB" id="A0A6G8AS56"/>
<feature type="transmembrane region" description="Helical" evidence="1">
    <location>
        <begin position="12"/>
        <end position="32"/>
    </location>
</feature>
<organism evidence="2 3">
    <name type="scientific">Vagococcus hydrophili</name>
    <dbReference type="NCBI Taxonomy" id="2714947"/>
    <lineage>
        <taxon>Bacteria</taxon>
        <taxon>Bacillati</taxon>
        <taxon>Bacillota</taxon>
        <taxon>Bacilli</taxon>
        <taxon>Lactobacillales</taxon>
        <taxon>Enterococcaceae</taxon>
        <taxon>Vagococcus</taxon>
    </lineage>
</organism>
<proteinExistence type="predicted"/>
<dbReference type="RefSeq" id="WP_166033927.1">
    <property type="nucleotide sequence ID" value="NZ_CP049887.1"/>
</dbReference>
<keyword evidence="1" id="KW-1133">Transmembrane helix</keyword>
<reference evidence="2 3" key="1">
    <citation type="submission" date="2020-03" db="EMBL/GenBank/DDBJ databases">
        <title>Vagococcus sp. nov., isolated from beetles.</title>
        <authorList>
            <person name="Hyun D.-W."/>
            <person name="Bae J.-W."/>
        </authorList>
    </citation>
    <scope>NUCLEOTIDE SEQUENCE [LARGE SCALE GENOMIC DNA]</scope>
    <source>
        <strain evidence="2 3">HDW17B</strain>
    </source>
</reference>
<gene>
    <name evidence="2" type="ORF">G7082_03970</name>
</gene>
<feature type="transmembrane region" description="Helical" evidence="1">
    <location>
        <begin position="106"/>
        <end position="130"/>
    </location>
</feature>
<sequence>MKKNSVQSLTYAALLIALGIMIPMVMPVRIVLGPASYTLASHVPVFLAMFVSPTVAVLVALGTAFGFFLTTPFIIAMRALSHVIFAFLGALFLSKRPNIISSPKKMIAFNVVIGLIHAICETLVVTIFFMNGRLSAETYTSGFFISVFVFVGIGGFIHSLVDFTIAFTIAEKIGTKFKLPVYLAAKQRDKRGV</sequence>
<keyword evidence="1" id="KW-0472">Membrane</keyword>
<name>A0A6G8AS56_9ENTE</name>
<accession>A0A6G8AS56</accession>
<keyword evidence="3" id="KW-1185">Reference proteome</keyword>
<evidence type="ECO:0000313" key="2">
    <source>
        <dbReference type="EMBL" id="QIL47755.1"/>
    </source>
</evidence>
<protein>
    <recommendedName>
        <fullName evidence="4">Niacin transporter NiaX</fullName>
    </recommendedName>
</protein>
<dbReference type="EMBL" id="CP049887">
    <property type="protein sequence ID" value="QIL47755.1"/>
    <property type="molecule type" value="Genomic_DNA"/>
</dbReference>
<dbReference type="KEGG" id="vhy:G7082_03970"/>
<evidence type="ECO:0008006" key="4">
    <source>
        <dbReference type="Google" id="ProtNLM"/>
    </source>
</evidence>
<feature type="transmembrane region" description="Helical" evidence="1">
    <location>
        <begin position="142"/>
        <end position="170"/>
    </location>
</feature>
<dbReference type="Proteomes" id="UP000501747">
    <property type="component" value="Chromosome"/>
</dbReference>
<evidence type="ECO:0000313" key="3">
    <source>
        <dbReference type="Proteomes" id="UP000501747"/>
    </source>
</evidence>
<feature type="transmembrane region" description="Helical" evidence="1">
    <location>
        <begin position="44"/>
        <end position="69"/>
    </location>
</feature>